<dbReference type="InterPro" id="IPR006626">
    <property type="entry name" value="PbH1"/>
</dbReference>
<dbReference type="InterPro" id="IPR051550">
    <property type="entry name" value="SCF-Subunits/Alg-Epimerases"/>
</dbReference>
<name>A0A0F9KQ63_9ZZZZ</name>
<dbReference type="EMBL" id="LAZR01012973">
    <property type="protein sequence ID" value="KKM24208.1"/>
    <property type="molecule type" value="Genomic_DNA"/>
</dbReference>
<dbReference type="InterPro" id="IPR022441">
    <property type="entry name" value="Para_beta_helix_rpt-2"/>
</dbReference>
<keyword evidence="3" id="KW-0833">Ubl conjugation pathway</keyword>
<feature type="domain" description="Periplasmic copper-binding protein NosD beta helix" evidence="5">
    <location>
        <begin position="261"/>
        <end position="389"/>
    </location>
</feature>
<dbReference type="NCBIfam" id="TIGR03804">
    <property type="entry name" value="para_beta_helix"/>
    <property type="match status" value="8"/>
</dbReference>
<dbReference type="AlphaFoldDB" id="A0A0F9KQ63"/>
<dbReference type="PANTHER" id="PTHR22990:SF15">
    <property type="entry name" value="F-BOX ONLY PROTEIN 10"/>
    <property type="match status" value="1"/>
</dbReference>
<accession>A0A0F9KQ63</accession>
<keyword evidence="4" id="KW-1133">Transmembrane helix</keyword>
<evidence type="ECO:0000256" key="2">
    <source>
        <dbReference type="ARBA" id="ARBA00022737"/>
    </source>
</evidence>
<keyword evidence="4" id="KW-0812">Transmembrane</keyword>
<comment type="caution">
    <text evidence="6">The sequence shown here is derived from an EMBL/GenBank/DDBJ whole genome shotgun (WGS) entry which is preliminary data.</text>
</comment>
<keyword evidence="2" id="KW-0677">Repeat</keyword>
<evidence type="ECO:0000256" key="3">
    <source>
        <dbReference type="ARBA" id="ARBA00022786"/>
    </source>
</evidence>
<dbReference type="InterPro" id="IPR007742">
    <property type="entry name" value="NosD_dom"/>
</dbReference>
<sequence>MFLFPIISQASWEFDNITNKKRVDEGSNKKSLKSSGYWNLEFKIHIDNNWSETKSTYEWCSGSGTWSDPYIIENVIVNGGNSGSPILIENSKVYFRIKNCTFYNSGSGYYPLLNEGGIKMVNVTKGTIINNTAFDNRVGMVLDNSENNTLSGNTPNNNNGEGILLYRSNNNLVWGNTVNNNNGAGIRLYRSNNNTISGNTVNNNNGAGIYLYIRSNNNLVWGNIVNNNNEEGIRLYLSDNNILSGNTANNNNGAGIYLYQYNDNNNISENIANNNIRYGILLEESNNNLVWGNTANNNKRSGMYLHHSDNNTLSGNTANYNSDRGIFLHYGNNNTISGNIAINNYYGINLIFSNYNDIIGNKLFDNNICYSKDETSRENTFKSNLCVKNEPSEADWIISGVIGIIITSIILIGLSVLFWQFKRKVK</sequence>
<dbReference type="InterPro" id="IPR011050">
    <property type="entry name" value="Pectin_lyase_fold/virulence"/>
</dbReference>
<evidence type="ECO:0000259" key="5">
    <source>
        <dbReference type="Pfam" id="PF05048"/>
    </source>
</evidence>
<dbReference type="Gene3D" id="2.160.20.10">
    <property type="entry name" value="Single-stranded right-handed beta-helix, Pectin lyase-like"/>
    <property type="match status" value="2"/>
</dbReference>
<protein>
    <recommendedName>
        <fullName evidence="5">Periplasmic copper-binding protein NosD beta helix domain-containing protein</fullName>
    </recommendedName>
</protein>
<feature type="domain" description="Periplasmic copper-binding protein NosD beta helix" evidence="5">
    <location>
        <begin position="115"/>
        <end position="229"/>
    </location>
</feature>
<organism evidence="6">
    <name type="scientific">marine sediment metagenome</name>
    <dbReference type="NCBI Taxonomy" id="412755"/>
    <lineage>
        <taxon>unclassified sequences</taxon>
        <taxon>metagenomes</taxon>
        <taxon>ecological metagenomes</taxon>
    </lineage>
</organism>
<evidence type="ECO:0000313" key="6">
    <source>
        <dbReference type="EMBL" id="KKM24208.1"/>
    </source>
</evidence>
<dbReference type="PANTHER" id="PTHR22990">
    <property type="entry name" value="F-BOX ONLY PROTEIN"/>
    <property type="match status" value="1"/>
</dbReference>
<dbReference type="Pfam" id="PF05048">
    <property type="entry name" value="NosD"/>
    <property type="match status" value="2"/>
</dbReference>
<comment type="pathway">
    <text evidence="1">Protein modification; protein ubiquitination.</text>
</comment>
<evidence type="ECO:0000256" key="4">
    <source>
        <dbReference type="SAM" id="Phobius"/>
    </source>
</evidence>
<dbReference type="SMART" id="SM00710">
    <property type="entry name" value="PbH1"/>
    <property type="match status" value="12"/>
</dbReference>
<gene>
    <name evidence="6" type="ORF">LCGC14_1607410</name>
</gene>
<dbReference type="InterPro" id="IPR012334">
    <property type="entry name" value="Pectin_lyas_fold"/>
</dbReference>
<feature type="transmembrane region" description="Helical" evidence="4">
    <location>
        <begin position="396"/>
        <end position="419"/>
    </location>
</feature>
<keyword evidence="4" id="KW-0472">Membrane</keyword>
<proteinExistence type="predicted"/>
<dbReference type="SUPFAM" id="SSF51126">
    <property type="entry name" value="Pectin lyase-like"/>
    <property type="match status" value="2"/>
</dbReference>
<evidence type="ECO:0000256" key="1">
    <source>
        <dbReference type="ARBA" id="ARBA00004906"/>
    </source>
</evidence>
<reference evidence="6" key="1">
    <citation type="journal article" date="2015" name="Nature">
        <title>Complex archaea that bridge the gap between prokaryotes and eukaryotes.</title>
        <authorList>
            <person name="Spang A."/>
            <person name="Saw J.H."/>
            <person name="Jorgensen S.L."/>
            <person name="Zaremba-Niedzwiedzka K."/>
            <person name="Martijn J."/>
            <person name="Lind A.E."/>
            <person name="van Eijk R."/>
            <person name="Schleper C."/>
            <person name="Guy L."/>
            <person name="Ettema T.J."/>
        </authorList>
    </citation>
    <scope>NUCLEOTIDE SEQUENCE</scope>
</reference>